<reference evidence="1 2" key="1">
    <citation type="journal article" date="2016" name="Genome Announc.">
        <title>Draft Genome Sequence of the Thermotolerant Cyanobacterium Desertifilum sp. IPPAS B-1220.</title>
        <authorList>
            <person name="Mironov K.S."/>
            <person name="Sinetova M.A."/>
            <person name="Bolatkhan K."/>
            <person name="Zayadan B.K."/>
            <person name="Ustinova V.V."/>
            <person name="Kupriyanova E.V."/>
            <person name="Skrypnik A.N."/>
            <person name="Gogoleva N.E."/>
            <person name="Gogolev Y.V."/>
            <person name="Los D.A."/>
        </authorList>
    </citation>
    <scope>NUCLEOTIDE SEQUENCE [LARGE SCALE GENOMIC DNA]</scope>
    <source>
        <strain evidence="1 2">IPPAS B-1220</strain>
    </source>
</reference>
<evidence type="ECO:0000313" key="1">
    <source>
        <dbReference type="EMBL" id="XPM65846.1"/>
    </source>
</evidence>
<protein>
    <submittedName>
        <fullName evidence="1">Aliphatic sulfonate ABC transporter substrate-binding protein</fullName>
    </submittedName>
</protein>
<organism evidence="1 2">
    <name type="scientific">Desertifilum tharense IPPAS B-1220</name>
    <dbReference type="NCBI Taxonomy" id="1781255"/>
    <lineage>
        <taxon>Bacteria</taxon>
        <taxon>Bacillati</taxon>
        <taxon>Cyanobacteriota</taxon>
        <taxon>Cyanophyceae</taxon>
        <taxon>Desertifilales</taxon>
        <taxon>Desertifilaceae</taxon>
        <taxon>Desertifilum</taxon>
    </lineage>
</organism>
<proteinExistence type="predicted"/>
<dbReference type="Proteomes" id="UP000095472">
    <property type="component" value="Chromosome"/>
</dbReference>
<sequence length="337" mass="37407">MHLKRRDVLFGLLGFSLPVISSSCANRSEAPNLSSTTSPTPQPGLSAVRIGYQRFSELDLIRTRGELDRQLQQQGVKVEWSFFQSGPPMLEAMNTGSLDIAGVGEAPPIFAQAAGTQFFYIASTPRGLKTQDIVVPKTSSIQSPEDLRGKKVALQRGSSAHYLFVQVLRDRNIPIEEVEIVPLSPADARAAFEQGTVDAWSIWDPFLGVIEATGNVRNLNLGRDRRAFFLASQNFVNTYPDRVKAFLLEAKLTEEWGQQNARAIAQQFSEELKIDVAILEKANQRRGWGLLPITPEAIAYQQRVADTFYELAIIPKSIQVAEVTVPEQIYAQLYPST</sequence>
<accession>A0ACD5GZQ0</accession>
<dbReference type="EMBL" id="CP182909">
    <property type="protein sequence ID" value="XPM65846.1"/>
    <property type="molecule type" value="Genomic_DNA"/>
</dbReference>
<keyword evidence="2" id="KW-1185">Reference proteome</keyword>
<gene>
    <name evidence="1" type="ORF">BH720_010150</name>
</gene>
<name>A0ACD5GZQ0_9CYAN</name>
<evidence type="ECO:0000313" key="2">
    <source>
        <dbReference type="Proteomes" id="UP000095472"/>
    </source>
</evidence>